<dbReference type="InterPro" id="IPR020583">
    <property type="entry name" value="Inositol_monoP_metal-BS"/>
</dbReference>
<dbReference type="InterPro" id="IPR000760">
    <property type="entry name" value="Inositol_monophosphatase-like"/>
</dbReference>
<dbReference type="EC" id="3.1.3.7" evidence="4"/>
<dbReference type="GO" id="GO:0000103">
    <property type="term" value="P:sulfate assimilation"/>
    <property type="evidence" value="ECO:0007669"/>
    <property type="project" value="TreeGrafter"/>
</dbReference>
<keyword evidence="7" id="KW-1185">Reference proteome</keyword>
<feature type="binding site" evidence="5">
    <location>
        <position position="233"/>
    </location>
    <ligand>
        <name>Mg(2+)</name>
        <dbReference type="ChEBI" id="CHEBI:18420"/>
        <label>1</label>
        <note>catalytic</note>
    </ligand>
</feature>
<dbReference type="GO" id="GO:0005886">
    <property type="term" value="C:plasma membrane"/>
    <property type="evidence" value="ECO:0007669"/>
    <property type="project" value="UniProtKB-SubCell"/>
</dbReference>
<reference evidence="6 7" key="1">
    <citation type="submission" date="2019-03" db="EMBL/GenBank/DDBJ databases">
        <title>Genomic Encyclopedia of Archaeal and Bacterial Type Strains, Phase II (KMG-II): from individual species to whole genera.</title>
        <authorList>
            <person name="Goeker M."/>
        </authorList>
    </citation>
    <scope>NUCLEOTIDE SEQUENCE [LARGE SCALE GENOMIC DNA]</scope>
    <source>
        <strain evidence="6 7">RL-C</strain>
    </source>
</reference>
<feature type="binding site" evidence="4">
    <location>
        <position position="92"/>
    </location>
    <ligand>
        <name>Mg(2+)</name>
        <dbReference type="ChEBI" id="CHEBI:18420"/>
        <label>1</label>
    </ligand>
</feature>
<proteinExistence type="inferred from homology"/>
<comment type="function">
    <text evidence="4">Converts adenosine-3',5'-bisphosphate (PAP) to AMP.</text>
</comment>
<evidence type="ECO:0000256" key="4">
    <source>
        <dbReference type="HAMAP-Rule" id="MF_02095"/>
    </source>
</evidence>
<evidence type="ECO:0000256" key="2">
    <source>
        <dbReference type="ARBA" id="ARBA00022723"/>
    </source>
</evidence>
<dbReference type="RefSeq" id="WP_131839218.1">
    <property type="nucleotide sequence ID" value="NZ_SLWB01000007.1"/>
</dbReference>
<comment type="subcellular location">
    <subcellularLocation>
        <location evidence="4">Cell membrane</location>
        <topology evidence="4">Peripheral membrane protein</topology>
        <orientation evidence="4">Cytoplasmic side</orientation>
    </subcellularLocation>
</comment>
<organism evidence="6 7">
    <name type="scientific">Acetobacteroides hydrogenigenes</name>
    <dbReference type="NCBI Taxonomy" id="979970"/>
    <lineage>
        <taxon>Bacteria</taxon>
        <taxon>Pseudomonadati</taxon>
        <taxon>Bacteroidota</taxon>
        <taxon>Bacteroidia</taxon>
        <taxon>Bacteroidales</taxon>
        <taxon>Rikenellaceae</taxon>
        <taxon>Acetobacteroides</taxon>
    </lineage>
</organism>
<feature type="binding site" evidence="5">
    <location>
        <position position="70"/>
    </location>
    <ligand>
        <name>Mg(2+)</name>
        <dbReference type="ChEBI" id="CHEBI:18420"/>
        <label>1</label>
        <note>catalytic</note>
    </ligand>
</feature>
<evidence type="ECO:0000313" key="6">
    <source>
        <dbReference type="EMBL" id="TCN67578.1"/>
    </source>
</evidence>
<dbReference type="OrthoDB" id="9772456at2"/>
<name>A0A4R2EF94_9BACT</name>
<feature type="binding site" evidence="4">
    <location>
        <begin position="92"/>
        <end position="95"/>
    </location>
    <ligand>
        <name>substrate</name>
    </ligand>
</feature>
<protein>
    <recommendedName>
        <fullName evidence="4">3'(2'),5'-bisphosphate nucleotidase CysQ</fullName>
        <ecNumber evidence="4">3.1.3.7</ecNumber>
    </recommendedName>
    <alternativeName>
        <fullName evidence="4">3'(2'),5-bisphosphonucleoside 3'(2')-phosphohydrolase</fullName>
    </alternativeName>
    <alternativeName>
        <fullName evidence="4">3'-phosphoadenosine 5'-phosphate phosphatase</fullName>
        <shortName evidence="4">PAP phosphatase</shortName>
    </alternativeName>
</protein>
<dbReference type="HAMAP" id="MF_02095">
    <property type="entry name" value="CysQ"/>
    <property type="match status" value="1"/>
</dbReference>
<keyword evidence="3 4" id="KW-0460">Magnesium</keyword>
<dbReference type="NCBIfam" id="TIGR01331">
    <property type="entry name" value="bisphos_cysQ"/>
    <property type="match status" value="1"/>
</dbReference>
<dbReference type="AlphaFoldDB" id="A0A4R2EF94"/>
<feature type="binding site" evidence="4">
    <location>
        <position position="70"/>
    </location>
    <ligand>
        <name>Mg(2+)</name>
        <dbReference type="ChEBI" id="CHEBI:18420"/>
        <label>1</label>
    </ligand>
</feature>
<dbReference type="EMBL" id="SLWB01000007">
    <property type="protein sequence ID" value="TCN67578.1"/>
    <property type="molecule type" value="Genomic_DNA"/>
</dbReference>
<feature type="binding site" evidence="4">
    <location>
        <position position="233"/>
    </location>
    <ligand>
        <name>Mg(2+)</name>
        <dbReference type="ChEBI" id="CHEBI:18420"/>
        <label>2</label>
    </ligand>
</feature>
<keyword evidence="4" id="KW-0378">Hydrolase</keyword>
<feature type="binding site" evidence="5">
    <location>
        <position position="92"/>
    </location>
    <ligand>
        <name>Mg(2+)</name>
        <dbReference type="ChEBI" id="CHEBI:18420"/>
        <label>1</label>
        <note>catalytic</note>
    </ligand>
</feature>
<dbReference type="PROSITE" id="PS00629">
    <property type="entry name" value="IMP_1"/>
    <property type="match status" value="1"/>
</dbReference>
<comment type="caution">
    <text evidence="6">The sequence shown here is derived from an EMBL/GenBank/DDBJ whole genome shotgun (WGS) entry which is preliminary data.</text>
</comment>
<dbReference type="CDD" id="cd01638">
    <property type="entry name" value="CysQ"/>
    <property type="match status" value="1"/>
</dbReference>
<comment type="catalytic activity">
    <reaction evidence="1 4">
        <text>adenosine 3',5'-bisphosphate + H2O = AMP + phosphate</text>
        <dbReference type="Rhea" id="RHEA:10040"/>
        <dbReference type="ChEBI" id="CHEBI:15377"/>
        <dbReference type="ChEBI" id="CHEBI:43474"/>
        <dbReference type="ChEBI" id="CHEBI:58343"/>
        <dbReference type="ChEBI" id="CHEBI:456215"/>
        <dbReference type="EC" id="3.1.3.7"/>
    </reaction>
</comment>
<evidence type="ECO:0000313" key="7">
    <source>
        <dbReference type="Proteomes" id="UP000294830"/>
    </source>
</evidence>
<dbReference type="GO" id="GO:0050427">
    <property type="term" value="P:3'-phosphoadenosine 5'-phosphosulfate metabolic process"/>
    <property type="evidence" value="ECO:0007669"/>
    <property type="project" value="TreeGrafter"/>
</dbReference>
<feature type="binding site" evidence="4 5">
    <location>
        <position position="93"/>
    </location>
    <ligand>
        <name>Mg(2+)</name>
        <dbReference type="ChEBI" id="CHEBI:18420"/>
        <label>2</label>
    </ligand>
</feature>
<feature type="binding site" evidence="4">
    <location>
        <position position="90"/>
    </location>
    <ligand>
        <name>Mg(2+)</name>
        <dbReference type="ChEBI" id="CHEBI:18420"/>
        <label>1</label>
    </ligand>
</feature>
<dbReference type="SUPFAM" id="SSF56655">
    <property type="entry name" value="Carbohydrate phosphatase"/>
    <property type="match status" value="1"/>
</dbReference>
<comment type="cofactor">
    <cofactor evidence="4 5">
        <name>Mg(2+)</name>
        <dbReference type="ChEBI" id="CHEBI:18420"/>
    </cofactor>
</comment>
<feature type="binding site" evidence="4 5">
    <location>
        <position position="90"/>
    </location>
    <ligand>
        <name>Mg(2+)</name>
        <dbReference type="ChEBI" id="CHEBI:18420"/>
        <label>2</label>
    </ligand>
</feature>
<accession>A0A4R2EF94</accession>
<dbReference type="Gene3D" id="3.40.190.80">
    <property type="match status" value="1"/>
</dbReference>
<feature type="binding site" evidence="4">
    <location>
        <position position="233"/>
    </location>
    <ligand>
        <name>substrate</name>
    </ligand>
</feature>
<gene>
    <name evidence="4" type="primary">cysQ</name>
    <name evidence="6" type="ORF">CLV25_10737</name>
</gene>
<dbReference type="PANTHER" id="PTHR43028:SF5">
    <property type="entry name" value="3'(2'),5'-BISPHOSPHATE NUCLEOTIDASE 1"/>
    <property type="match status" value="1"/>
</dbReference>
<evidence type="ECO:0000256" key="1">
    <source>
        <dbReference type="ARBA" id="ARBA00001625"/>
    </source>
</evidence>
<comment type="similarity">
    <text evidence="4">Belongs to the inositol monophosphatase superfamily. CysQ family.</text>
</comment>
<dbReference type="GO" id="GO:0000287">
    <property type="term" value="F:magnesium ion binding"/>
    <property type="evidence" value="ECO:0007669"/>
    <property type="project" value="UniProtKB-UniRule"/>
</dbReference>
<dbReference type="GO" id="GO:0008441">
    <property type="term" value="F:3'(2'),5'-bisphosphate nucleotidase activity"/>
    <property type="evidence" value="ECO:0007669"/>
    <property type="project" value="UniProtKB-UniRule"/>
</dbReference>
<evidence type="ECO:0000256" key="3">
    <source>
        <dbReference type="ARBA" id="ARBA00022842"/>
    </source>
</evidence>
<dbReference type="Gene3D" id="3.30.540.10">
    <property type="entry name" value="Fructose-1,6-Bisphosphatase, subunit A, domain 1"/>
    <property type="match status" value="1"/>
</dbReference>
<evidence type="ECO:0000256" key="5">
    <source>
        <dbReference type="PIRSR" id="PIRSR600760-2"/>
    </source>
</evidence>
<dbReference type="PANTHER" id="PTHR43028">
    <property type="entry name" value="3'(2'),5'-BISPHOSPHATE NUCLEOTIDASE 1"/>
    <property type="match status" value="1"/>
</dbReference>
<dbReference type="Pfam" id="PF00459">
    <property type="entry name" value="Inositol_P"/>
    <property type="match status" value="1"/>
</dbReference>
<feature type="binding site" evidence="4">
    <location>
        <position position="70"/>
    </location>
    <ligand>
        <name>substrate</name>
    </ligand>
</feature>
<keyword evidence="4" id="KW-0472">Membrane</keyword>
<dbReference type="InterPro" id="IPR050725">
    <property type="entry name" value="CysQ/Inositol_MonoPase"/>
</dbReference>
<dbReference type="Proteomes" id="UP000294830">
    <property type="component" value="Unassembled WGS sequence"/>
</dbReference>
<sequence length="273" mass="30924">MLQEVEIKHLLLAAIQAAVQAGQAILDVYHSDDFQVNFKSDKTPLTLADRQAHEVIKKHLSKTHIPSLSEEGRNLLYEERKGWDLFWLVDPLDGTKEFIKRNGEFTVNIALIANNYPIMGVIYSPIFETLYFGYTNYGSYKLCSVKPNKPLSFNLDELIGQSDRLPIVKSKDRFTITSSRSHLTSDTEIFIENKKKEHPDLKIIPQGSSLKMCFVAEGIADLYPRLAQTSEWDTAAGQAIVEGAGMKVISAIDGERLHYNKEELNNPWFVCCK</sequence>
<dbReference type="InterPro" id="IPR006240">
    <property type="entry name" value="CysQ"/>
</dbReference>
<keyword evidence="2 4" id="KW-0479">Metal-binding</keyword>
<keyword evidence="4" id="KW-1003">Cell membrane</keyword>